<proteinExistence type="predicted"/>
<dbReference type="PANTHER" id="PTHR38684:SF1">
    <property type="entry name" value="PROTEIN AMPE"/>
    <property type="match status" value="1"/>
</dbReference>
<feature type="compositionally biased region" description="Polar residues" evidence="1">
    <location>
        <begin position="192"/>
        <end position="206"/>
    </location>
</feature>
<accession>A0A7X0JSB4</accession>
<feature type="region of interest" description="Disordered" evidence="1">
    <location>
        <begin position="186"/>
        <end position="227"/>
    </location>
</feature>
<comment type="caution">
    <text evidence="3">The sequence shown here is derived from an EMBL/GenBank/DDBJ whole genome shotgun (WGS) entry which is preliminary data.</text>
</comment>
<protein>
    <submittedName>
        <fullName evidence="3">AmpE protein</fullName>
    </submittedName>
</protein>
<organism evidence="3 4">
    <name type="scientific">Pseudoteredinibacter isoporae</name>
    <dbReference type="NCBI Taxonomy" id="570281"/>
    <lineage>
        <taxon>Bacteria</taxon>
        <taxon>Pseudomonadati</taxon>
        <taxon>Pseudomonadota</taxon>
        <taxon>Gammaproteobacteria</taxon>
        <taxon>Cellvibrionales</taxon>
        <taxon>Cellvibrionaceae</taxon>
        <taxon>Pseudoteredinibacter</taxon>
    </lineage>
</organism>
<keyword evidence="2" id="KW-1133">Transmembrane helix</keyword>
<feature type="transmembrane region" description="Helical" evidence="2">
    <location>
        <begin position="45"/>
        <end position="63"/>
    </location>
</feature>
<dbReference type="GO" id="GO:0005886">
    <property type="term" value="C:plasma membrane"/>
    <property type="evidence" value="ECO:0007669"/>
    <property type="project" value="TreeGrafter"/>
</dbReference>
<dbReference type="Proteomes" id="UP000528457">
    <property type="component" value="Unassembled WGS sequence"/>
</dbReference>
<dbReference type="AlphaFoldDB" id="A0A7X0JSB4"/>
<name>A0A7X0JSB4_9GAMM</name>
<reference evidence="3 4" key="1">
    <citation type="submission" date="2020-08" db="EMBL/GenBank/DDBJ databases">
        <title>Genomic Encyclopedia of Type Strains, Phase IV (KMG-IV): sequencing the most valuable type-strain genomes for metagenomic binning, comparative biology and taxonomic classification.</title>
        <authorList>
            <person name="Goeker M."/>
        </authorList>
    </citation>
    <scope>NUCLEOTIDE SEQUENCE [LARGE SCALE GENOMIC DNA]</scope>
    <source>
        <strain evidence="3 4">DSM 22368</strain>
    </source>
</reference>
<evidence type="ECO:0000313" key="4">
    <source>
        <dbReference type="Proteomes" id="UP000528457"/>
    </source>
</evidence>
<feature type="transmembrane region" description="Helical" evidence="2">
    <location>
        <begin position="6"/>
        <end position="24"/>
    </location>
</feature>
<dbReference type="InParanoid" id="A0A7X0JSB4"/>
<evidence type="ECO:0000256" key="1">
    <source>
        <dbReference type="SAM" id="MobiDB-lite"/>
    </source>
</evidence>
<keyword evidence="4" id="KW-1185">Reference proteome</keyword>
<dbReference type="InterPro" id="IPR052966">
    <property type="entry name" value="Beta-lactamase_Reg"/>
</dbReference>
<dbReference type="RefSeq" id="WP_166849936.1">
    <property type="nucleotide sequence ID" value="NZ_JAAONY010000001.1"/>
</dbReference>
<gene>
    <name evidence="3" type="ORF">HNR48_001197</name>
</gene>
<dbReference type="PANTHER" id="PTHR38684">
    <property type="entry name" value="PROTEIN AMPE"/>
    <property type="match status" value="1"/>
</dbReference>
<keyword evidence="2" id="KW-0812">Transmembrane</keyword>
<sequence length="331" mass="37188">MQLTVLLIALICVRWFGIPSWLHIDQWIKPWLDAISGKSLRNKPWLYWLIAALVPLAVAAYALHWSSGHSRLIEFVITAFILLYSIGRDDFKTQVQAFIAAVRGTDEEAIRSAATDLQASPADEELSEERAELYHQSLLNAAYRAMERVFVVFFWFAMLGPLAALAYRILRIFHDENQARLLAHKAEAQPATADSQTDDVQSSEGEASTELAELKSEEASVDPEDQPISTKPLDKLLWLLEWPVVRVLGLSFAITGNFISCMQRWRDSLLCFKTPSKKVLGNAVGGALDIDVDCKLDCESICCEMEALQSLFFRTGLFWLCALAVYLMLAL</sequence>
<feature type="transmembrane region" description="Helical" evidence="2">
    <location>
        <begin position="311"/>
        <end position="329"/>
    </location>
</feature>
<feature type="transmembrane region" description="Helical" evidence="2">
    <location>
        <begin position="69"/>
        <end position="86"/>
    </location>
</feature>
<evidence type="ECO:0000256" key="2">
    <source>
        <dbReference type="SAM" id="Phobius"/>
    </source>
</evidence>
<feature type="transmembrane region" description="Helical" evidence="2">
    <location>
        <begin position="149"/>
        <end position="170"/>
    </location>
</feature>
<evidence type="ECO:0000313" key="3">
    <source>
        <dbReference type="EMBL" id="MBB6520919.1"/>
    </source>
</evidence>
<dbReference type="GO" id="GO:0046677">
    <property type="term" value="P:response to antibiotic"/>
    <property type="evidence" value="ECO:0007669"/>
    <property type="project" value="TreeGrafter"/>
</dbReference>
<dbReference type="EMBL" id="JACHHT010000001">
    <property type="protein sequence ID" value="MBB6520919.1"/>
    <property type="molecule type" value="Genomic_DNA"/>
</dbReference>
<feature type="transmembrane region" description="Helical" evidence="2">
    <location>
        <begin position="236"/>
        <end position="259"/>
    </location>
</feature>
<keyword evidence="2" id="KW-0472">Membrane</keyword>